<dbReference type="Pfam" id="PF11638">
    <property type="entry name" value="DnaA_N"/>
    <property type="match status" value="1"/>
</dbReference>
<dbReference type="InterPro" id="IPR013159">
    <property type="entry name" value="DnaA_C"/>
</dbReference>
<proteinExistence type="inferred from homology"/>
<dbReference type="HAMAP" id="MF_00377">
    <property type="entry name" value="DnaA_bact"/>
    <property type="match status" value="1"/>
</dbReference>
<keyword evidence="7 8" id="KW-0238">DNA-binding</keyword>
<dbReference type="Proteomes" id="UP001597425">
    <property type="component" value="Unassembled WGS sequence"/>
</dbReference>
<dbReference type="PRINTS" id="PR00051">
    <property type="entry name" value="DNAA"/>
</dbReference>
<keyword evidence="5 8" id="KW-0067">ATP-binding</keyword>
<feature type="domain" description="Chromosomal replication initiator DnaA C-terminal" evidence="14">
    <location>
        <begin position="446"/>
        <end position="515"/>
    </location>
</feature>
<evidence type="ECO:0000259" key="13">
    <source>
        <dbReference type="SMART" id="SM00382"/>
    </source>
</evidence>
<dbReference type="InterPro" id="IPR003593">
    <property type="entry name" value="AAA+_ATPase"/>
</dbReference>
<keyword evidence="4 8" id="KW-0547">Nucleotide-binding</keyword>
<evidence type="ECO:0000256" key="8">
    <source>
        <dbReference type="HAMAP-Rule" id="MF_00377"/>
    </source>
</evidence>
<dbReference type="EMBL" id="JBHUJD010000005">
    <property type="protein sequence ID" value="MFD2309911.1"/>
    <property type="molecule type" value="Genomic_DNA"/>
</dbReference>
<dbReference type="SMART" id="SM00760">
    <property type="entry name" value="Bac_DnaA_C"/>
    <property type="match status" value="1"/>
</dbReference>
<feature type="region of interest" description="Domain I, interacts with DnaA modulators" evidence="8">
    <location>
        <begin position="1"/>
        <end position="158"/>
    </location>
</feature>
<comment type="subunit">
    <text evidence="8">Oligomerizes as a right-handed, spiral filament on DNA at oriC.</text>
</comment>
<dbReference type="SUPFAM" id="SSF52540">
    <property type="entry name" value="P-loop containing nucleoside triphosphate hydrolases"/>
    <property type="match status" value="1"/>
</dbReference>
<evidence type="ECO:0000256" key="10">
    <source>
        <dbReference type="RuleBase" id="RU000577"/>
    </source>
</evidence>
<dbReference type="CDD" id="cd00009">
    <property type="entry name" value="AAA"/>
    <property type="match status" value="1"/>
</dbReference>
<dbReference type="SMART" id="SM00382">
    <property type="entry name" value="AAA"/>
    <property type="match status" value="1"/>
</dbReference>
<dbReference type="NCBIfam" id="TIGR00362">
    <property type="entry name" value="DnaA"/>
    <property type="match status" value="1"/>
</dbReference>
<evidence type="ECO:0000256" key="6">
    <source>
        <dbReference type="ARBA" id="ARBA00023121"/>
    </source>
</evidence>
<feature type="domain" description="AAA+ ATPase" evidence="13">
    <location>
        <begin position="235"/>
        <end position="444"/>
    </location>
</feature>
<feature type="region of interest" description="Domain III, AAA+ region" evidence="8">
    <location>
        <begin position="202"/>
        <end position="418"/>
    </location>
</feature>
<name>A0ABW5E8U0_9GAMM</name>
<evidence type="ECO:0000256" key="2">
    <source>
        <dbReference type="ARBA" id="ARBA00022490"/>
    </source>
</evidence>
<sequence length="538" mass="59464">MSESVWKQCASCLQDELPSQQFNTWIRPLRVSPAAGEMRLLAPNRFVRDWVGDKFLNRILELVQHFGGEQPPRVVLGIIERRPADRRPTRFQRNRPAADRGRADGGNSAFGGGTPQPGVAGSPVSQGAFSSPFNGSSQTRFGGYDTTAASRAAAEEATADQVTSGELALTDLRAPPSPPTQRPAAEPVRNVEVEGAIKHGSSLNRNFTFTSFVEGKSNQLGLAAAQQISDNPGGSYNPLFIYGGVGLGKTHLMHAVGNALLERNPNAKVVYLHSERFVADMVKALQLNAISDFKRYYRSVDALLIDDIQFFAGKERSQEEFFHTFNALLEGGQQIILTCDRYPKEIDGLEERLKSRFGWGLTVAVEPPELETRVAILMKKAEQVGVDLPHDSAFFIAQRIRSNVRELEGALRRVIANAQFTGRPIDDILVREALKDLLALQDRLVSVDNIQRVVAEYYKIKVADLLSKRRSRSVARPRQVAMSLAKELTNHSLPEIGDAFGGRDHTTVLHACRKIRELQESDADISEDVKLLTRSLTT</sequence>
<dbReference type="InterPro" id="IPR020591">
    <property type="entry name" value="Chromosome_initiator_DnaA-like"/>
</dbReference>
<evidence type="ECO:0000256" key="4">
    <source>
        <dbReference type="ARBA" id="ARBA00022741"/>
    </source>
</evidence>
<protein>
    <recommendedName>
        <fullName evidence="8 9">Chromosomal replication initiator protein DnaA</fullName>
    </recommendedName>
</protein>
<dbReference type="PROSITE" id="PS01008">
    <property type="entry name" value="DNAA"/>
    <property type="match status" value="1"/>
</dbReference>
<evidence type="ECO:0000256" key="11">
    <source>
        <dbReference type="RuleBase" id="RU004227"/>
    </source>
</evidence>
<dbReference type="InterPro" id="IPR027417">
    <property type="entry name" value="P-loop_NTPase"/>
</dbReference>
<dbReference type="Gene3D" id="3.40.50.300">
    <property type="entry name" value="P-loop containing nucleotide triphosphate hydrolases"/>
    <property type="match status" value="1"/>
</dbReference>
<dbReference type="InterPro" id="IPR001957">
    <property type="entry name" value="Chromosome_initiator_DnaA"/>
</dbReference>
<dbReference type="InterPro" id="IPR024633">
    <property type="entry name" value="DnaA_N_dom"/>
</dbReference>
<evidence type="ECO:0000313" key="15">
    <source>
        <dbReference type="EMBL" id="MFD2309911.1"/>
    </source>
</evidence>
<comment type="similarity">
    <text evidence="1 8 11">Belongs to the DnaA family.</text>
</comment>
<reference evidence="16" key="1">
    <citation type="journal article" date="2019" name="Int. J. Syst. Evol. Microbiol.">
        <title>The Global Catalogue of Microorganisms (GCM) 10K type strain sequencing project: providing services to taxonomists for standard genome sequencing and annotation.</title>
        <authorList>
            <consortium name="The Broad Institute Genomics Platform"/>
            <consortium name="The Broad Institute Genome Sequencing Center for Infectious Disease"/>
            <person name="Wu L."/>
            <person name="Ma J."/>
        </authorList>
    </citation>
    <scope>NUCLEOTIDE SEQUENCE [LARGE SCALE GENOMIC DNA]</scope>
    <source>
        <strain evidence="16">KCTC 12848</strain>
    </source>
</reference>
<comment type="function">
    <text evidence="8 10">Plays an essential role in the initiation and regulation of chromosomal replication. ATP-DnaA binds to the origin of replication (oriC) to initiate formation of the DNA replication initiation complex once per cell cycle. Binds the DnaA box (a 9 base pair repeat at the origin) and separates the double-stranded (ds)DNA. Forms a right-handed helical filament on oriC DNA; dsDNA binds to the exterior of the filament while single-stranded (ss)DNA is stabiized in the filament's interior. The ATP-DnaA-oriC complex binds and stabilizes one strand of the AT-rich DNA unwinding element (DUE), permitting loading of DNA polymerase. After initiation quickly degrades to an ADP-DnaA complex that is not apt for DNA replication. Binds acidic phospholipids.</text>
</comment>
<dbReference type="CDD" id="cd06571">
    <property type="entry name" value="Bac_DnaA_C"/>
    <property type="match status" value="1"/>
</dbReference>
<accession>A0ABW5E8U0</accession>
<dbReference type="InterPro" id="IPR018312">
    <property type="entry name" value="Chromosome_initiator_DnaA_CS"/>
</dbReference>
<comment type="domain">
    <text evidence="8">Domain I is involved in oligomerization and binding regulators, domain II is flexibile and of varying length in different bacteria, domain III forms the AAA+ region, while domain IV binds dsDNA.</text>
</comment>
<comment type="caution">
    <text evidence="15">The sequence shown here is derived from an EMBL/GenBank/DDBJ whole genome shotgun (WGS) entry which is preliminary data.</text>
</comment>
<gene>
    <name evidence="8 15" type="primary">dnaA</name>
    <name evidence="15" type="ORF">ACFSKX_05720</name>
</gene>
<evidence type="ECO:0000256" key="12">
    <source>
        <dbReference type="SAM" id="MobiDB-lite"/>
    </source>
</evidence>
<dbReference type="SUPFAM" id="SSF48295">
    <property type="entry name" value="TrpR-like"/>
    <property type="match status" value="1"/>
</dbReference>
<feature type="compositionally biased region" description="Polar residues" evidence="12">
    <location>
        <begin position="123"/>
        <end position="140"/>
    </location>
</feature>
<dbReference type="Gene3D" id="1.10.1750.10">
    <property type="match status" value="1"/>
</dbReference>
<keyword evidence="2 8" id="KW-0963">Cytoplasm</keyword>
<keyword evidence="16" id="KW-1185">Reference proteome</keyword>
<feature type="binding site" evidence="8">
    <location>
        <position position="248"/>
    </location>
    <ligand>
        <name>ATP</name>
        <dbReference type="ChEBI" id="CHEBI:30616"/>
    </ligand>
</feature>
<dbReference type="InterPro" id="IPR038454">
    <property type="entry name" value="DnaA_N_sf"/>
</dbReference>
<keyword evidence="3 8" id="KW-0235">DNA replication</keyword>
<organism evidence="15 16">
    <name type="scientific">Microbulbifer halophilus</name>
    <dbReference type="NCBI Taxonomy" id="453963"/>
    <lineage>
        <taxon>Bacteria</taxon>
        <taxon>Pseudomonadati</taxon>
        <taxon>Pseudomonadota</taxon>
        <taxon>Gammaproteobacteria</taxon>
        <taxon>Cellvibrionales</taxon>
        <taxon>Microbulbiferaceae</taxon>
        <taxon>Microbulbifer</taxon>
    </lineage>
</organism>
<comment type="caution">
    <text evidence="8">Lacks conserved residue(s) required for the propagation of feature annotation.</text>
</comment>
<dbReference type="PANTHER" id="PTHR30050:SF2">
    <property type="entry name" value="CHROMOSOMAL REPLICATION INITIATOR PROTEIN DNAA"/>
    <property type="match status" value="1"/>
</dbReference>
<feature type="region of interest" description="Domain IV, binds dsDNA" evidence="8">
    <location>
        <begin position="419"/>
        <end position="538"/>
    </location>
</feature>
<feature type="binding site" evidence="8">
    <location>
        <position position="250"/>
    </location>
    <ligand>
        <name>ATP</name>
        <dbReference type="ChEBI" id="CHEBI:30616"/>
    </ligand>
</feature>
<keyword evidence="6 8" id="KW-0446">Lipid-binding</keyword>
<dbReference type="InterPro" id="IPR010921">
    <property type="entry name" value="Trp_repressor/repl_initiator"/>
</dbReference>
<evidence type="ECO:0000313" key="16">
    <source>
        <dbReference type="Proteomes" id="UP001597425"/>
    </source>
</evidence>
<feature type="binding site" evidence="8">
    <location>
        <position position="249"/>
    </location>
    <ligand>
        <name>ATP</name>
        <dbReference type="ChEBI" id="CHEBI:30616"/>
    </ligand>
</feature>
<feature type="binding site" evidence="8">
    <location>
        <position position="246"/>
    </location>
    <ligand>
        <name>ATP</name>
        <dbReference type="ChEBI" id="CHEBI:30616"/>
    </ligand>
</feature>
<evidence type="ECO:0000259" key="14">
    <source>
        <dbReference type="SMART" id="SM00760"/>
    </source>
</evidence>
<dbReference type="InterPro" id="IPR013317">
    <property type="entry name" value="DnaA_dom"/>
</dbReference>
<evidence type="ECO:0000256" key="5">
    <source>
        <dbReference type="ARBA" id="ARBA00022840"/>
    </source>
</evidence>
<comment type="subcellular location">
    <subcellularLocation>
        <location evidence="8">Cytoplasm</location>
    </subcellularLocation>
</comment>
<evidence type="ECO:0000256" key="9">
    <source>
        <dbReference type="NCBIfam" id="TIGR00362"/>
    </source>
</evidence>
<evidence type="ECO:0000256" key="1">
    <source>
        <dbReference type="ARBA" id="ARBA00006583"/>
    </source>
</evidence>
<evidence type="ECO:0000256" key="3">
    <source>
        <dbReference type="ARBA" id="ARBA00022705"/>
    </source>
</evidence>
<dbReference type="Pfam" id="PF00308">
    <property type="entry name" value="Bac_DnaA"/>
    <property type="match status" value="1"/>
</dbReference>
<dbReference type="Gene3D" id="3.30.300.180">
    <property type="match status" value="1"/>
</dbReference>
<feature type="region of interest" description="Disordered" evidence="12">
    <location>
        <begin position="85"/>
        <end position="142"/>
    </location>
</feature>
<dbReference type="RefSeq" id="WP_265720359.1">
    <property type="nucleotide sequence ID" value="NZ_JAPIVK010000003.1"/>
</dbReference>
<dbReference type="PANTHER" id="PTHR30050">
    <property type="entry name" value="CHROMOSOMAL REPLICATION INITIATOR PROTEIN DNAA"/>
    <property type="match status" value="1"/>
</dbReference>
<dbReference type="Gene3D" id="1.10.8.60">
    <property type="match status" value="1"/>
</dbReference>
<evidence type="ECO:0000256" key="7">
    <source>
        <dbReference type="ARBA" id="ARBA00023125"/>
    </source>
</evidence>
<dbReference type="Pfam" id="PF08299">
    <property type="entry name" value="Bac_DnaA_C"/>
    <property type="match status" value="1"/>
</dbReference>